<accession>A0A1F7ZL57</accession>
<dbReference type="OrthoDB" id="2268901at2759"/>
<dbReference type="PANTHER" id="PTHR31736:SF19">
    <property type="entry name" value="PECTIN LYASE SUPERFAMILY PROTEIN-RELATED"/>
    <property type="match status" value="1"/>
</dbReference>
<dbReference type="STRING" id="109264.A0A1F7ZL57"/>
<evidence type="ECO:0000256" key="6">
    <source>
        <dbReference type="ARBA" id="ARBA00023157"/>
    </source>
</evidence>
<feature type="compositionally biased region" description="Basic residues" evidence="11">
    <location>
        <begin position="551"/>
        <end position="561"/>
    </location>
</feature>
<evidence type="ECO:0000256" key="11">
    <source>
        <dbReference type="SAM" id="MobiDB-lite"/>
    </source>
</evidence>
<feature type="compositionally biased region" description="Polar residues" evidence="11">
    <location>
        <begin position="495"/>
        <end position="522"/>
    </location>
</feature>
<keyword evidence="9" id="KW-0961">Cell wall biogenesis/degradation</keyword>
<keyword evidence="5 10" id="KW-0378">Hydrolase</keyword>
<dbReference type="GO" id="GO:0071555">
    <property type="term" value="P:cell wall organization"/>
    <property type="evidence" value="ECO:0007669"/>
    <property type="project" value="UniProtKB-KW"/>
</dbReference>
<evidence type="ECO:0000256" key="7">
    <source>
        <dbReference type="ARBA" id="ARBA00023180"/>
    </source>
</evidence>
<evidence type="ECO:0000256" key="4">
    <source>
        <dbReference type="ARBA" id="ARBA00022729"/>
    </source>
</evidence>
<keyword evidence="14" id="KW-1185">Reference proteome</keyword>
<dbReference type="GeneID" id="34454354"/>
<comment type="similarity">
    <text evidence="2 10">Belongs to the glycosyl hydrolase 28 family.</text>
</comment>
<dbReference type="InterPro" id="IPR011050">
    <property type="entry name" value="Pectin_lyase_fold/virulence"/>
</dbReference>
<evidence type="ECO:0000256" key="2">
    <source>
        <dbReference type="ARBA" id="ARBA00008834"/>
    </source>
</evidence>
<keyword evidence="6" id="KW-1015">Disulfide bond</keyword>
<sequence>MRSASFLLWGLAPLLLSAQLTGRVGPLKSAAEKAAYKTCNVLDYGAVADLSTDISEPLLDAFADCNGGGLVYVPEGEYALSSWVLFDKGKSWALQLDGVIYRNGTGGGNMIAFDHTSDFEMFSSNGKGAIQGLGYEFRIAGESTNTRTLRLQKTSSFAVHDIILVDSPAFHLSLDTVTDGEVYNVVVRGGSSGGLDGIDVWGENVWVHDVEVTNKDECVTVKSPSHNLLIENVYCNWSGGCAIGSITSGTNITDIIYRNVYTRSSNQMFMIKSNGGDGYVRNLALENFIGHGNAYSLDIDSAWSNIATADGDGVEFSNITVSNWKGTEANGAQRGPIKILCPDDNPCYDITIKDFAMWTETGDSQTYFCQSAYGDGFCLQDGDDLKEYTTTLTATSAPTGYAAPTMKEDLSEGMALNTSIAIPTIPASFYPGVTPYSRIAGGSLAAVTPSSATVTPSSRVVSPSRAATSSSSFVAWSSSARVSSSPRPVGSPSFTKESPASSWTRATGIPTTTAAMNTQPTNAIEKKPSADTEVVVGKCGFVPPPNQKLHDHVHHNSPHHH</sequence>
<dbReference type="AlphaFoldDB" id="A0A1F7ZL57"/>
<keyword evidence="3" id="KW-0964">Secreted</keyword>
<dbReference type="InterPro" id="IPR000743">
    <property type="entry name" value="Glyco_hydro_28"/>
</dbReference>
<dbReference type="SUPFAM" id="SSF51126">
    <property type="entry name" value="Pectin lyase-like"/>
    <property type="match status" value="1"/>
</dbReference>
<evidence type="ECO:0000313" key="14">
    <source>
        <dbReference type="Proteomes" id="UP000179179"/>
    </source>
</evidence>
<evidence type="ECO:0000256" key="1">
    <source>
        <dbReference type="ARBA" id="ARBA00004613"/>
    </source>
</evidence>
<reference evidence="13 14" key="1">
    <citation type="journal article" date="2016" name="Genome Biol. Evol.">
        <title>Draft genome sequence of an aflatoxigenic Aspergillus species, A. bombycis.</title>
        <authorList>
            <person name="Moore G.G."/>
            <person name="Mack B.M."/>
            <person name="Beltz S.B."/>
            <person name="Gilbert M.K."/>
        </authorList>
    </citation>
    <scope>NUCLEOTIDE SEQUENCE [LARGE SCALE GENOMIC DNA]</scope>
    <source>
        <strain evidence="14">NRRL 26010</strain>
    </source>
</reference>
<keyword evidence="8 10" id="KW-0326">Glycosidase</keyword>
<dbReference type="Gene3D" id="2.160.20.10">
    <property type="entry name" value="Single-stranded right-handed beta-helix, Pectin lyase-like"/>
    <property type="match status" value="1"/>
</dbReference>
<evidence type="ECO:0000256" key="9">
    <source>
        <dbReference type="ARBA" id="ARBA00023316"/>
    </source>
</evidence>
<comment type="caution">
    <text evidence="13">The sequence shown here is derived from an EMBL/GenBank/DDBJ whole genome shotgun (WGS) entry which is preliminary data.</text>
</comment>
<dbReference type="GO" id="GO:0004650">
    <property type="term" value="F:polygalacturonase activity"/>
    <property type="evidence" value="ECO:0007669"/>
    <property type="project" value="InterPro"/>
</dbReference>
<feature type="chain" id="PRO_5009533935" evidence="12">
    <location>
        <begin position="23"/>
        <end position="561"/>
    </location>
</feature>
<feature type="compositionally biased region" description="Low complexity" evidence="11">
    <location>
        <begin position="477"/>
        <end position="494"/>
    </location>
</feature>
<dbReference type="GO" id="GO:0005975">
    <property type="term" value="P:carbohydrate metabolic process"/>
    <property type="evidence" value="ECO:0007669"/>
    <property type="project" value="InterPro"/>
</dbReference>
<dbReference type="PANTHER" id="PTHR31736">
    <property type="match status" value="1"/>
</dbReference>
<feature type="signal peptide" evidence="12">
    <location>
        <begin position="1"/>
        <end position="22"/>
    </location>
</feature>
<dbReference type="Pfam" id="PF00295">
    <property type="entry name" value="Glyco_hydro_28"/>
    <property type="match status" value="1"/>
</dbReference>
<evidence type="ECO:0000313" key="13">
    <source>
        <dbReference type="EMBL" id="OGM40186.1"/>
    </source>
</evidence>
<dbReference type="RefSeq" id="XP_022383903.1">
    <property type="nucleotide sequence ID" value="XM_022538092.1"/>
</dbReference>
<feature type="region of interest" description="Disordered" evidence="11">
    <location>
        <begin position="477"/>
        <end position="561"/>
    </location>
</feature>
<evidence type="ECO:0000256" key="5">
    <source>
        <dbReference type="ARBA" id="ARBA00022801"/>
    </source>
</evidence>
<dbReference type="Proteomes" id="UP000179179">
    <property type="component" value="Unassembled WGS sequence"/>
</dbReference>
<name>A0A1F7ZL57_9EURO</name>
<gene>
    <name evidence="13" type="ORF">ABOM_010964</name>
</gene>
<proteinExistence type="inferred from homology"/>
<comment type="subcellular location">
    <subcellularLocation>
        <location evidence="1">Secreted</location>
    </subcellularLocation>
</comment>
<evidence type="ECO:0000256" key="3">
    <source>
        <dbReference type="ARBA" id="ARBA00022525"/>
    </source>
</evidence>
<organism evidence="13 14">
    <name type="scientific">Aspergillus bombycis</name>
    <dbReference type="NCBI Taxonomy" id="109264"/>
    <lineage>
        <taxon>Eukaryota</taxon>
        <taxon>Fungi</taxon>
        <taxon>Dikarya</taxon>
        <taxon>Ascomycota</taxon>
        <taxon>Pezizomycotina</taxon>
        <taxon>Eurotiomycetes</taxon>
        <taxon>Eurotiomycetidae</taxon>
        <taxon>Eurotiales</taxon>
        <taxon>Aspergillaceae</taxon>
        <taxon>Aspergillus</taxon>
    </lineage>
</organism>
<dbReference type="GO" id="GO:0005576">
    <property type="term" value="C:extracellular region"/>
    <property type="evidence" value="ECO:0007669"/>
    <property type="project" value="UniProtKB-SubCell"/>
</dbReference>
<evidence type="ECO:0000256" key="12">
    <source>
        <dbReference type="SAM" id="SignalP"/>
    </source>
</evidence>
<keyword evidence="4 12" id="KW-0732">Signal</keyword>
<protein>
    <submittedName>
        <fullName evidence="13">Rhamnogalacturonase B</fullName>
    </submittedName>
</protein>
<keyword evidence="7" id="KW-0325">Glycoprotein</keyword>
<evidence type="ECO:0000256" key="8">
    <source>
        <dbReference type="ARBA" id="ARBA00023295"/>
    </source>
</evidence>
<evidence type="ECO:0000256" key="10">
    <source>
        <dbReference type="RuleBase" id="RU361169"/>
    </source>
</evidence>
<dbReference type="EMBL" id="LYCR01000155">
    <property type="protein sequence ID" value="OGM40186.1"/>
    <property type="molecule type" value="Genomic_DNA"/>
</dbReference>
<dbReference type="GO" id="GO:0046576">
    <property type="term" value="F:rhamnogalacturonan alpha-L-rhamnopyranosyl-(1-&gt;4)-alpha-D-galactopyranosyluronide lyase activity"/>
    <property type="evidence" value="ECO:0007669"/>
    <property type="project" value="UniProtKB-ARBA"/>
</dbReference>
<dbReference type="InterPro" id="IPR012334">
    <property type="entry name" value="Pectin_lyas_fold"/>
</dbReference>